<dbReference type="InterPro" id="IPR024478">
    <property type="entry name" value="HlyB_4HB_MCP"/>
</dbReference>
<feature type="transmembrane region" description="Helical" evidence="6">
    <location>
        <begin position="189"/>
        <end position="211"/>
    </location>
</feature>
<dbReference type="EMBL" id="JFHE01000008">
    <property type="protein sequence ID" value="KDR35161.1"/>
    <property type="molecule type" value="Genomic_DNA"/>
</dbReference>
<evidence type="ECO:0000313" key="12">
    <source>
        <dbReference type="Proteomes" id="UP000597138"/>
    </source>
</evidence>
<dbReference type="Proteomes" id="UP000027439">
    <property type="component" value="Unassembled WGS sequence"/>
</dbReference>
<sequence>MFKLHHLKVGTRLTVGFGVVVAMLVIVAAISFFNMRTLNHGITLITEDRMVKAAEISKAKDSASQTVLRLQRAAITGRQEDIQAMKAGITEASESTSKRLEHVRRMISSSRGHELFNALVEARGRNTAARNVAVDMLTAGQVDHARAYIAGPLTTAQGQYFAALDAMVAYQFQLADESAKEANAAYDRACLLSFGATIAAVLMAIAAMLVITRSVTKPVKDALDAMTALAQGDLTHRVEAAGRDELATLMRAIQAAFTKLSSLANGIKQSVDVIRTASGEIAAGSTDLSSRTEQQAASLEETAASMEELTATVKQNSENAMQASGLADNANGVANEGSAIIGQVIQTMDAIEQSSGKIGEIIGMIEGIAFQTNILALNAAVEAARAGEQGRGFAVVASEVRSLAQRSSTAAKEIRELIEASGDRVQTGTELVAKAGETMQRVGTAIQRVTDIMGEIASASNEQTRGIEQVNQAISQMDEVTQQNAALVEEAAAAAGSMEDQAKQLTEAVAVFRTGQTYAVAPQVTRTLLRDKPLKATGAVKPPVTPALSGADWSAF</sequence>
<feature type="domain" description="Methyl-accepting transducer" evidence="7">
    <location>
        <begin position="270"/>
        <end position="499"/>
    </location>
</feature>
<keyword evidence="5" id="KW-0175">Coiled coil</keyword>
<evidence type="ECO:0000313" key="10">
    <source>
        <dbReference type="EMBL" id="KDR35161.1"/>
    </source>
</evidence>
<dbReference type="PROSITE" id="PS50111">
    <property type="entry name" value="CHEMOTAXIS_TRANSDUC_2"/>
    <property type="match status" value="1"/>
</dbReference>
<dbReference type="SUPFAM" id="SSF58104">
    <property type="entry name" value="Methyl-accepting chemotaxis protein (MCP) signaling domain"/>
    <property type="match status" value="1"/>
</dbReference>
<dbReference type="CDD" id="cd11386">
    <property type="entry name" value="MCP_signal"/>
    <property type="match status" value="1"/>
</dbReference>
<dbReference type="PANTHER" id="PTHR43531">
    <property type="entry name" value="PROTEIN ICFG"/>
    <property type="match status" value="1"/>
</dbReference>
<dbReference type="FunFam" id="1.10.287.950:FF:000001">
    <property type="entry name" value="Methyl-accepting chemotaxis sensory transducer"/>
    <property type="match status" value="1"/>
</dbReference>
<evidence type="ECO:0000256" key="6">
    <source>
        <dbReference type="SAM" id="Phobius"/>
    </source>
</evidence>
<evidence type="ECO:0000313" key="11">
    <source>
        <dbReference type="Proteomes" id="UP000027439"/>
    </source>
</evidence>
<dbReference type="InterPro" id="IPR047347">
    <property type="entry name" value="YvaQ-like_sensor"/>
</dbReference>
<keyword evidence="12" id="KW-1185">Reference proteome</keyword>
<reference evidence="9" key="1">
    <citation type="journal article" date="2014" name="Int. J. Syst. Evol. Microbiol.">
        <title>Complete genome of a new Firmicutes species belonging to the dominant human colonic microbiota ('Ruminococcus bicirculans') reveals two chromosomes and a selective capacity to utilize plant glucans.</title>
        <authorList>
            <consortium name="NISC Comparative Sequencing Program"/>
            <person name="Wegmann U."/>
            <person name="Louis P."/>
            <person name="Goesmann A."/>
            <person name="Henrissat B."/>
            <person name="Duncan S.H."/>
            <person name="Flint H.J."/>
        </authorList>
    </citation>
    <scope>NUCLEOTIDE SEQUENCE</scope>
    <source>
        <strain evidence="9">CGMCC 1.11013</strain>
    </source>
</reference>
<dbReference type="Pfam" id="PF12729">
    <property type="entry name" value="4HB_MCP_1"/>
    <property type="match status" value="1"/>
</dbReference>
<comment type="similarity">
    <text evidence="3">Belongs to the methyl-accepting chemotaxis (MCP) protein family.</text>
</comment>
<dbReference type="RefSeq" id="WP_075583115.1">
    <property type="nucleotide sequence ID" value="NZ_BMEG01000004.1"/>
</dbReference>
<dbReference type="InterPro" id="IPR004090">
    <property type="entry name" value="Chemotax_Me-accpt_rcpt"/>
</dbReference>
<dbReference type="EMBL" id="BMEG01000004">
    <property type="protein sequence ID" value="GGD72740.1"/>
    <property type="molecule type" value="Genomic_DNA"/>
</dbReference>
<feature type="coiled-coil region" evidence="5">
    <location>
        <begin position="470"/>
        <end position="508"/>
    </location>
</feature>
<reference evidence="9" key="4">
    <citation type="submission" date="2024-05" db="EMBL/GenBank/DDBJ databases">
        <authorList>
            <person name="Sun Q."/>
            <person name="Zhou Y."/>
        </authorList>
    </citation>
    <scope>NUCLEOTIDE SEQUENCE</scope>
    <source>
        <strain evidence="9">CGMCC 1.11013</strain>
    </source>
</reference>
<dbReference type="Pfam" id="PF00672">
    <property type="entry name" value="HAMP"/>
    <property type="match status" value="1"/>
</dbReference>
<gene>
    <name evidence="10" type="ORF">BG57_30835</name>
    <name evidence="9" type="ORF">GCM10010985_29020</name>
</gene>
<dbReference type="SMART" id="SM00283">
    <property type="entry name" value="MA"/>
    <property type="match status" value="1"/>
</dbReference>
<dbReference type="STRING" id="1071679.BG57_30835"/>
<comment type="caution">
    <text evidence="10">The sequence shown here is derived from an EMBL/GenBank/DDBJ whole genome shotgun (WGS) entry which is preliminary data.</text>
</comment>
<dbReference type="InterPro" id="IPR004089">
    <property type="entry name" value="MCPsignal_dom"/>
</dbReference>
<name>A0A069PD15_9BURK</name>
<dbReference type="GO" id="GO:0004888">
    <property type="term" value="F:transmembrane signaling receptor activity"/>
    <property type="evidence" value="ECO:0007669"/>
    <property type="project" value="InterPro"/>
</dbReference>
<dbReference type="Proteomes" id="UP000597138">
    <property type="component" value="Unassembled WGS sequence"/>
</dbReference>
<dbReference type="Gene3D" id="1.10.287.950">
    <property type="entry name" value="Methyl-accepting chemotaxis protein"/>
    <property type="match status" value="1"/>
</dbReference>
<keyword evidence="6" id="KW-1133">Transmembrane helix</keyword>
<dbReference type="CDD" id="cd19411">
    <property type="entry name" value="MCP2201-like_sensor"/>
    <property type="match status" value="1"/>
</dbReference>
<dbReference type="CDD" id="cd06225">
    <property type="entry name" value="HAMP"/>
    <property type="match status" value="1"/>
</dbReference>
<evidence type="ECO:0000256" key="5">
    <source>
        <dbReference type="SAM" id="Coils"/>
    </source>
</evidence>
<keyword evidence="4" id="KW-0807">Transducer</keyword>
<evidence type="ECO:0000256" key="4">
    <source>
        <dbReference type="PROSITE-ProRule" id="PRU00284"/>
    </source>
</evidence>
<dbReference type="AlphaFoldDB" id="A0A069PD15"/>
<keyword evidence="6" id="KW-0812">Transmembrane</keyword>
<proteinExistence type="inferred from homology"/>
<protein>
    <submittedName>
        <fullName evidence="9 10">Chemotaxis protein</fullName>
    </submittedName>
</protein>
<dbReference type="InterPro" id="IPR003660">
    <property type="entry name" value="HAMP_dom"/>
</dbReference>
<evidence type="ECO:0000259" key="7">
    <source>
        <dbReference type="PROSITE" id="PS50111"/>
    </source>
</evidence>
<feature type="transmembrane region" description="Helical" evidence="6">
    <location>
        <begin position="12"/>
        <end position="33"/>
    </location>
</feature>
<evidence type="ECO:0000256" key="1">
    <source>
        <dbReference type="ARBA" id="ARBA00004370"/>
    </source>
</evidence>
<reference evidence="10 11" key="2">
    <citation type="submission" date="2014-03" db="EMBL/GenBank/DDBJ databases">
        <title>Draft Genome Sequences of Four Burkholderia Strains.</title>
        <authorList>
            <person name="Liu X.Y."/>
            <person name="Li C.X."/>
            <person name="Xu J.H."/>
        </authorList>
    </citation>
    <scope>NUCLEOTIDE SEQUENCE [LARGE SCALE GENOMIC DNA]</scope>
    <source>
        <strain evidence="10 11">R27</strain>
    </source>
</reference>
<dbReference type="PROSITE" id="PS50885">
    <property type="entry name" value="HAMP"/>
    <property type="match status" value="1"/>
</dbReference>
<dbReference type="eggNOG" id="COG0840">
    <property type="taxonomic scope" value="Bacteria"/>
</dbReference>
<comment type="subcellular location">
    <subcellularLocation>
        <location evidence="1">Membrane</location>
    </subcellularLocation>
</comment>
<keyword evidence="6" id="KW-0472">Membrane</keyword>
<dbReference type="GO" id="GO:0005886">
    <property type="term" value="C:plasma membrane"/>
    <property type="evidence" value="ECO:0007669"/>
    <property type="project" value="TreeGrafter"/>
</dbReference>
<keyword evidence="2" id="KW-0488">Methylation</keyword>
<evidence type="ECO:0000256" key="2">
    <source>
        <dbReference type="ARBA" id="ARBA00022481"/>
    </source>
</evidence>
<dbReference type="InterPro" id="IPR051310">
    <property type="entry name" value="MCP_chemotaxis"/>
</dbReference>
<dbReference type="Pfam" id="PF00015">
    <property type="entry name" value="MCPsignal"/>
    <property type="match status" value="1"/>
</dbReference>
<evidence type="ECO:0000256" key="3">
    <source>
        <dbReference type="ARBA" id="ARBA00029447"/>
    </source>
</evidence>
<reference evidence="12" key="3">
    <citation type="journal article" date="2019" name="Int. J. Syst. Evol. Microbiol.">
        <title>The Global Catalogue of Microorganisms (GCM) 10K type strain sequencing project: providing services to taxonomists for standard genome sequencing and annotation.</title>
        <authorList>
            <consortium name="The Broad Institute Genomics Platform"/>
            <consortium name="The Broad Institute Genome Sequencing Center for Infectious Disease"/>
            <person name="Wu L."/>
            <person name="Ma J."/>
        </authorList>
    </citation>
    <scope>NUCLEOTIDE SEQUENCE [LARGE SCALE GENOMIC DNA]</scope>
    <source>
        <strain evidence="12">CGMCC 1.11013</strain>
    </source>
</reference>
<dbReference type="GO" id="GO:0007165">
    <property type="term" value="P:signal transduction"/>
    <property type="evidence" value="ECO:0007669"/>
    <property type="project" value="UniProtKB-KW"/>
</dbReference>
<evidence type="ECO:0000259" key="8">
    <source>
        <dbReference type="PROSITE" id="PS50885"/>
    </source>
</evidence>
<dbReference type="SMART" id="SM00304">
    <property type="entry name" value="HAMP"/>
    <property type="match status" value="1"/>
</dbReference>
<evidence type="ECO:0000313" key="9">
    <source>
        <dbReference type="EMBL" id="GGD72740.1"/>
    </source>
</evidence>
<organism evidence="10 11">
    <name type="scientific">Caballeronia grimmiae</name>
    <dbReference type="NCBI Taxonomy" id="1071679"/>
    <lineage>
        <taxon>Bacteria</taxon>
        <taxon>Pseudomonadati</taxon>
        <taxon>Pseudomonadota</taxon>
        <taxon>Betaproteobacteria</taxon>
        <taxon>Burkholderiales</taxon>
        <taxon>Burkholderiaceae</taxon>
        <taxon>Caballeronia</taxon>
    </lineage>
</organism>
<dbReference type="PRINTS" id="PR00260">
    <property type="entry name" value="CHEMTRNSDUCR"/>
</dbReference>
<accession>A0A069PD15</accession>
<dbReference type="PANTHER" id="PTHR43531:SF14">
    <property type="entry name" value="METHYL-ACCEPTING CHEMOTAXIS PROTEIN I-RELATED"/>
    <property type="match status" value="1"/>
</dbReference>
<feature type="domain" description="HAMP" evidence="8">
    <location>
        <begin position="213"/>
        <end position="265"/>
    </location>
</feature>
<dbReference type="GO" id="GO:0006935">
    <property type="term" value="P:chemotaxis"/>
    <property type="evidence" value="ECO:0007669"/>
    <property type="project" value="InterPro"/>
</dbReference>
<feature type="coiled-coil region" evidence="5">
    <location>
        <begin position="289"/>
        <end position="319"/>
    </location>
</feature>